<name>A0A921L8D8_9FIRM</name>
<dbReference type="Pfam" id="PF03816">
    <property type="entry name" value="LytR_cpsA_psr"/>
    <property type="match status" value="1"/>
</dbReference>
<evidence type="ECO:0000313" key="3">
    <source>
        <dbReference type="EMBL" id="HJF85648.1"/>
    </source>
</evidence>
<reference evidence="3" key="1">
    <citation type="journal article" date="2021" name="PeerJ">
        <title>Extensive microbial diversity within the chicken gut microbiome revealed by metagenomics and culture.</title>
        <authorList>
            <person name="Gilroy R."/>
            <person name="Ravi A."/>
            <person name="Getino M."/>
            <person name="Pursley I."/>
            <person name="Horton D.L."/>
            <person name="Alikhan N.F."/>
            <person name="Baker D."/>
            <person name="Gharbi K."/>
            <person name="Hall N."/>
            <person name="Watson M."/>
            <person name="Adriaenssens E.M."/>
            <person name="Foster-Nyarko E."/>
            <person name="Jarju S."/>
            <person name="Secka A."/>
            <person name="Antonio M."/>
            <person name="Oren A."/>
            <person name="Chaudhuri R.R."/>
            <person name="La Ragione R."/>
            <person name="Hildebrand F."/>
            <person name="Pallen M.J."/>
        </authorList>
    </citation>
    <scope>NUCLEOTIDE SEQUENCE</scope>
    <source>
        <strain evidence="3">7318</strain>
    </source>
</reference>
<proteinExistence type="inferred from homology"/>
<dbReference type="PANTHER" id="PTHR33392:SF6">
    <property type="entry name" value="POLYISOPRENYL-TEICHOIC ACID--PEPTIDOGLYCAN TEICHOIC ACID TRANSFERASE TAGU"/>
    <property type="match status" value="1"/>
</dbReference>
<dbReference type="Gene3D" id="3.40.630.190">
    <property type="entry name" value="LCP protein"/>
    <property type="match status" value="1"/>
</dbReference>
<feature type="domain" description="Cell envelope-related transcriptional attenuator" evidence="2">
    <location>
        <begin position="110"/>
        <end position="257"/>
    </location>
</feature>
<dbReference type="InterPro" id="IPR050922">
    <property type="entry name" value="LytR/CpsA/Psr_CW_biosynth"/>
</dbReference>
<organism evidence="3 4">
    <name type="scientific">Megamonas hypermegale</name>
    <dbReference type="NCBI Taxonomy" id="158847"/>
    <lineage>
        <taxon>Bacteria</taxon>
        <taxon>Bacillati</taxon>
        <taxon>Bacillota</taxon>
        <taxon>Negativicutes</taxon>
        <taxon>Selenomonadales</taxon>
        <taxon>Selenomonadaceae</taxon>
        <taxon>Megamonas</taxon>
    </lineage>
</organism>
<dbReference type="InterPro" id="IPR004474">
    <property type="entry name" value="LytR_CpsA_psr"/>
</dbReference>
<comment type="similarity">
    <text evidence="1">Belongs to the LytR/CpsA/Psr (LCP) family.</text>
</comment>
<evidence type="ECO:0000256" key="1">
    <source>
        <dbReference type="ARBA" id="ARBA00006068"/>
    </source>
</evidence>
<gene>
    <name evidence="3" type="ORF">K8V65_08310</name>
</gene>
<accession>A0A921L8D8</accession>
<dbReference type="EMBL" id="DYVR01000231">
    <property type="protein sequence ID" value="HJF85648.1"/>
    <property type="molecule type" value="Genomic_DNA"/>
</dbReference>
<evidence type="ECO:0000259" key="2">
    <source>
        <dbReference type="Pfam" id="PF03816"/>
    </source>
</evidence>
<dbReference type="NCBIfam" id="TIGR00350">
    <property type="entry name" value="lytR_cpsA_psr"/>
    <property type="match status" value="1"/>
</dbReference>
<dbReference type="AlphaFoldDB" id="A0A921L8D8"/>
<comment type="caution">
    <text evidence="3">The sequence shown here is derived from an EMBL/GenBank/DDBJ whole genome shotgun (WGS) entry which is preliminary data.</text>
</comment>
<dbReference type="Proteomes" id="UP000780768">
    <property type="component" value="Unassembled WGS sequence"/>
</dbReference>
<protein>
    <submittedName>
        <fullName evidence="3">LCP family protein</fullName>
    </submittedName>
</protein>
<dbReference type="RefSeq" id="WP_289548215.1">
    <property type="nucleotide sequence ID" value="NZ_CAKMHU010000002.1"/>
</dbReference>
<reference evidence="3" key="2">
    <citation type="submission" date="2021-09" db="EMBL/GenBank/DDBJ databases">
        <authorList>
            <person name="Gilroy R."/>
        </authorList>
    </citation>
    <scope>NUCLEOTIDE SEQUENCE</scope>
    <source>
        <strain evidence="3">7318</strain>
    </source>
</reference>
<evidence type="ECO:0000313" key="4">
    <source>
        <dbReference type="Proteomes" id="UP000780768"/>
    </source>
</evidence>
<sequence length="339" mass="38186">MAVKKNPSPNSTKKIRRKKPLIRRIKLGRLFLVLLLGSGIVYGSYVALSEVYNFASLKYAQYKEENPSKPTKPPIAPQIIDKRFENYTNILLIGIDDQPVEGIGESGRYADALMLISMDHTSGQVRFLALPRNIKTTIAGRKEPDYLSFTYYYGGSPLTVNTVSQLLNIPITQYIALDRKALSKFVDTIGGVNIYVERDMNYEDPAGGTSIHLKKGYQRLTGDMSQQYLRFRTDDLGDIGRVHRQQKFAEALLEKLISIETLPTLPTIITIFNDNLDTNINLIDISSIIDILDTLYTNKFEIQMLPGNFGPGGDWIPDKARVEQTINEMFPPVSEETAQ</sequence>
<dbReference type="PANTHER" id="PTHR33392">
    <property type="entry name" value="POLYISOPRENYL-TEICHOIC ACID--PEPTIDOGLYCAN TEICHOIC ACID TRANSFERASE TAGU"/>
    <property type="match status" value="1"/>
</dbReference>